<keyword evidence="1" id="KW-0812">Transmembrane</keyword>
<accession>A0A7S2I0F7</accession>
<name>A0A7S2I0F7_9STRA</name>
<evidence type="ECO:0000256" key="1">
    <source>
        <dbReference type="SAM" id="Phobius"/>
    </source>
</evidence>
<sequence>MTGDRMSFTDVFNGVIIPAIVAALSALVGFFFKILMQQHQKQSMSHKMQMQRAEQIHDLVIGKIDELFSVMKNQAIYIAFMKAKENKIKDIDVEKWERYGELLLDWKKNDVSYGAQIESYFCKTQQWTEVKNCKELFDVVNKNFDIISSKLWQLYHAHSEEKFIVLEEKTYRPSFYDVEEDWVKSEMGFSEFAEIESALLAMSQSMTTRIQCGNVGDLQTKSRFC</sequence>
<protein>
    <submittedName>
        <fullName evidence="2">Uncharacterized protein</fullName>
    </submittedName>
</protein>
<keyword evidence="1" id="KW-1133">Transmembrane helix</keyword>
<proteinExistence type="predicted"/>
<gene>
    <name evidence="2" type="ORF">HTAM1171_LOCUS8526</name>
</gene>
<dbReference type="EMBL" id="HBGV01013939">
    <property type="protein sequence ID" value="CAD9504394.1"/>
    <property type="molecule type" value="Transcribed_RNA"/>
</dbReference>
<evidence type="ECO:0000313" key="2">
    <source>
        <dbReference type="EMBL" id="CAD9504394.1"/>
    </source>
</evidence>
<feature type="transmembrane region" description="Helical" evidence="1">
    <location>
        <begin position="12"/>
        <end position="35"/>
    </location>
</feature>
<dbReference type="AlphaFoldDB" id="A0A7S2I0F7"/>
<keyword evidence="1" id="KW-0472">Membrane</keyword>
<organism evidence="2">
    <name type="scientific">Helicotheca tamesis</name>
    <dbReference type="NCBI Taxonomy" id="374047"/>
    <lineage>
        <taxon>Eukaryota</taxon>
        <taxon>Sar</taxon>
        <taxon>Stramenopiles</taxon>
        <taxon>Ochrophyta</taxon>
        <taxon>Bacillariophyta</taxon>
        <taxon>Mediophyceae</taxon>
        <taxon>Lithodesmiophycidae</taxon>
        <taxon>Lithodesmiales</taxon>
        <taxon>Lithodesmiaceae</taxon>
        <taxon>Helicotheca</taxon>
    </lineage>
</organism>
<reference evidence="2" key="1">
    <citation type="submission" date="2021-01" db="EMBL/GenBank/DDBJ databases">
        <authorList>
            <person name="Corre E."/>
            <person name="Pelletier E."/>
            <person name="Niang G."/>
            <person name="Scheremetjew M."/>
            <person name="Finn R."/>
            <person name="Kale V."/>
            <person name="Holt S."/>
            <person name="Cochrane G."/>
            <person name="Meng A."/>
            <person name="Brown T."/>
            <person name="Cohen L."/>
        </authorList>
    </citation>
    <scope>NUCLEOTIDE SEQUENCE</scope>
    <source>
        <strain evidence="2">CCMP826</strain>
    </source>
</reference>